<dbReference type="CDD" id="cd06261">
    <property type="entry name" value="TM_PBP2"/>
    <property type="match status" value="1"/>
</dbReference>
<accession>A0A447I6G1</accession>
<evidence type="ECO:0000256" key="10">
    <source>
        <dbReference type="ARBA" id="ARBA00041109"/>
    </source>
</evidence>
<gene>
    <name evidence="13" type="primary">sugB_1</name>
    <name evidence="13" type="ORF">DEVEQU_00133</name>
</gene>
<evidence type="ECO:0000256" key="4">
    <source>
        <dbReference type="ARBA" id="ARBA00022448"/>
    </source>
</evidence>
<dbReference type="AlphaFoldDB" id="A0A447I6G1"/>
<evidence type="ECO:0000256" key="3">
    <source>
        <dbReference type="ARBA" id="ARBA00009047"/>
    </source>
</evidence>
<evidence type="ECO:0000256" key="5">
    <source>
        <dbReference type="ARBA" id="ARBA00022475"/>
    </source>
</evidence>
<proteinExistence type="inferred from homology"/>
<evidence type="ECO:0000256" key="6">
    <source>
        <dbReference type="ARBA" id="ARBA00022597"/>
    </source>
</evidence>
<reference evidence="13 14" key="1">
    <citation type="submission" date="2018-12" db="EMBL/GenBank/DDBJ databases">
        <authorList>
            <person name="Criscuolo A."/>
        </authorList>
    </citation>
    <scope>NUCLEOTIDE SEQUENCE [LARGE SCALE GENOMIC DNA]</scope>
    <source>
        <strain evidence="13">ACIP1116281</strain>
    </source>
</reference>
<dbReference type="Gene3D" id="1.10.3720.10">
    <property type="entry name" value="MetI-like"/>
    <property type="match status" value="1"/>
</dbReference>
<keyword evidence="9 11" id="KW-0472">Membrane</keyword>
<keyword evidence="4 11" id="KW-0813">Transport</keyword>
<dbReference type="SUPFAM" id="SSF161098">
    <property type="entry name" value="MetI-like"/>
    <property type="match status" value="1"/>
</dbReference>
<evidence type="ECO:0000256" key="1">
    <source>
        <dbReference type="ARBA" id="ARBA00002264"/>
    </source>
</evidence>
<feature type="transmembrane region" description="Helical" evidence="11">
    <location>
        <begin position="89"/>
        <end position="108"/>
    </location>
</feature>
<dbReference type="Proteomes" id="UP000268844">
    <property type="component" value="Unassembled WGS sequence"/>
</dbReference>
<keyword evidence="6" id="KW-0762">Sugar transport</keyword>
<keyword evidence="8 11" id="KW-1133">Transmembrane helix</keyword>
<comment type="function">
    <text evidence="1">Part of the ABC transporter complex MalEFGK involved in maltose/maltodextrin import. Probably responsible for the translocation of the substrate across the membrane.</text>
</comment>
<evidence type="ECO:0000313" key="13">
    <source>
        <dbReference type="EMBL" id="VDS03013.1"/>
    </source>
</evidence>
<feature type="transmembrane region" description="Helical" evidence="11">
    <location>
        <begin position="21"/>
        <end position="47"/>
    </location>
</feature>
<dbReference type="PANTHER" id="PTHR32243:SF50">
    <property type="entry name" value="MALTOSE_MALTODEXTRIN TRANSPORT SYSTEM PERMEASE PROTEIN MALG"/>
    <property type="match status" value="1"/>
</dbReference>
<dbReference type="InterPro" id="IPR000515">
    <property type="entry name" value="MetI-like"/>
</dbReference>
<dbReference type="GO" id="GO:0055085">
    <property type="term" value="P:transmembrane transport"/>
    <property type="evidence" value="ECO:0007669"/>
    <property type="project" value="InterPro"/>
</dbReference>
<feature type="transmembrane region" description="Helical" evidence="11">
    <location>
        <begin position="262"/>
        <end position="283"/>
    </location>
</feature>
<evidence type="ECO:0000256" key="9">
    <source>
        <dbReference type="ARBA" id="ARBA00023136"/>
    </source>
</evidence>
<comment type="similarity">
    <text evidence="3">Belongs to the binding-protein-dependent transport system permease family. MalFG subfamily.</text>
</comment>
<dbReference type="EMBL" id="UZWD01000004">
    <property type="protein sequence ID" value="VDS03013.1"/>
    <property type="molecule type" value="Genomic_DNA"/>
</dbReference>
<feature type="transmembrane region" description="Helical" evidence="11">
    <location>
        <begin position="199"/>
        <end position="224"/>
    </location>
</feature>
<feature type="transmembrane region" description="Helical" evidence="11">
    <location>
        <begin position="120"/>
        <end position="140"/>
    </location>
</feature>
<evidence type="ECO:0000256" key="7">
    <source>
        <dbReference type="ARBA" id="ARBA00022692"/>
    </source>
</evidence>
<name>A0A447I6G1_9HYPH</name>
<dbReference type="PROSITE" id="PS50928">
    <property type="entry name" value="ABC_TM1"/>
    <property type="match status" value="1"/>
</dbReference>
<evidence type="ECO:0000259" key="12">
    <source>
        <dbReference type="PROSITE" id="PS50928"/>
    </source>
</evidence>
<evidence type="ECO:0000313" key="14">
    <source>
        <dbReference type="Proteomes" id="UP000268844"/>
    </source>
</evidence>
<dbReference type="InterPro" id="IPR050901">
    <property type="entry name" value="BP-dep_ABC_trans_perm"/>
</dbReference>
<dbReference type="InterPro" id="IPR035906">
    <property type="entry name" value="MetI-like_sf"/>
</dbReference>
<feature type="transmembrane region" description="Helical" evidence="11">
    <location>
        <begin position="160"/>
        <end position="178"/>
    </location>
</feature>
<organism evidence="13 14">
    <name type="scientific">Devosia equisanguinis</name>
    <dbReference type="NCBI Taxonomy" id="2490941"/>
    <lineage>
        <taxon>Bacteria</taxon>
        <taxon>Pseudomonadati</taxon>
        <taxon>Pseudomonadota</taxon>
        <taxon>Alphaproteobacteria</taxon>
        <taxon>Hyphomicrobiales</taxon>
        <taxon>Devosiaceae</taxon>
        <taxon>Devosia</taxon>
    </lineage>
</organism>
<comment type="subcellular location">
    <subcellularLocation>
        <location evidence="2 11">Cell membrane</location>
        <topology evidence="2 11">Multi-pass membrane protein</topology>
    </subcellularLocation>
</comment>
<evidence type="ECO:0000256" key="8">
    <source>
        <dbReference type="ARBA" id="ARBA00022989"/>
    </source>
</evidence>
<keyword evidence="5" id="KW-1003">Cell membrane</keyword>
<dbReference type="PANTHER" id="PTHR32243">
    <property type="entry name" value="MALTOSE TRANSPORT SYSTEM PERMEASE-RELATED"/>
    <property type="match status" value="1"/>
</dbReference>
<protein>
    <recommendedName>
        <fullName evidence="10">Maltose/maltodextrin transport system permease protein MalG</fullName>
    </recommendedName>
</protein>
<dbReference type="GO" id="GO:0005886">
    <property type="term" value="C:plasma membrane"/>
    <property type="evidence" value="ECO:0007669"/>
    <property type="project" value="UniProtKB-SubCell"/>
</dbReference>
<keyword evidence="7 11" id="KW-0812">Transmembrane</keyword>
<evidence type="ECO:0000256" key="2">
    <source>
        <dbReference type="ARBA" id="ARBA00004651"/>
    </source>
</evidence>
<sequence length="293" mass="31829">MAISSQTQTKPPRAHRRHLPIASGVALALAFTVLVVLNLLPLVWGVITSLKSEADLFRFPPTLFNFTPTAENYQRVVQSGFLGNMQMSLFYSLATVIGTLVLALPAAYAFDRFQFPFRNALFLLIVASIPLALGAAALLIPNYVYFSRLGLTNQWYTLPLIYIAHQLPMAIWIMKGTLEGIPRELDEAAIADGASHFEVLRLIILPLTKPALGAAGVLTFVGAWNEFVAGSVMVDSPALRPIQPAIYNFIGYFGREWGPLTASATLAILPILIAFALFGRLIVSGLTKGSVKG</sequence>
<dbReference type="Pfam" id="PF00528">
    <property type="entry name" value="BPD_transp_1"/>
    <property type="match status" value="1"/>
</dbReference>
<feature type="domain" description="ABC transmembrane type-1" evidence="12">
    <location>
        <begin position="85"/>
        <end position="278"/>
    </location>
</feature>
<evidence type="ECO:0000256" key="11">
    <source>
        <dbReference type="RuleBase" id="RU363032"/>
    </source>
</evidence>
<keyword evidence="14" id="KW-1185">Reference proteome</keyword>